<reference evidence="1" key="1">
    <citation type="submission" date="2020-10" db="EMBL/GenBank/DDBJ databases">
        <title>Phylogeny of dyella-like bacteria.</title>
        <authorList>
            <person name="Fu J."/>
        </authorList>
    </citation>
    <scope>NUCLEOTIDE SEQUENCE</scope>
    <source>
        <strain evidence="1">DHON07</strain>
    </source>
</reference>
<dbReference type="EMBL" id="JADIKF010000040">
    <property type="protein sequence ID" value="MBM7132413.1"/>
    <property type="molecule type" value="Genomic_DNA"/>
</dbReference>
<sequence>MAITDHTARECPSVRNEPISDSVPFSRVQLYPLSQAQQKRLTDSMRVAGVLLAMGTIEGLLEYSQACKRARIQREHDSVSPWPLIPSEASGLHAALFYLRQYAGTLHPGADG</sequence>
<protein>
    <submittedName>
        <fullName evidence="1">Uncharacterized protein</fullName>
    </submittedName>
</protein>
<keyword evidence="2" id="KW-1185">Reference proteome</keyword>
<proteinExistence type="predicted"/>
<name>A0ABS2KPM1_9GAMM</name>
<evidence type="ECO:0000313" key="2">
    <source>
        <dbReference type="Proteomes" id="UP001430193"/>
    </source>
</evidence>
<organism evidence="1 2">
    <name type="scientific">Dyella mobilis</name>
    <dbReference type="NCBI Taxonomy" id="1849582"/>
    <lineage>
        <taxon>Bacteria</taxon>
        <taxon>Pseudomonadati</taxon>
        <taxon>Pseudomonadota</taxon>
        <taxon>Gammaproteobacteria</taxon>
        <taxon>Lysobacterales</taxon>
        <taxon>Rhodanobacteraceae</taxon>
        <taxon>Dyella</taxon>
    </lineage>
</organism>
<comment type="caution">
    <text evidence="1">The sequence shown here is derived from an EMBL/GenBank/DDBJ whole genome shotgun (WGS) entry which is preliminary data.</text>
</comment>
<dbReference type="RefSeq" id="WP_204633918.1">
    <property type="nucleotide sequence ID" value="NZ_BSOC01000001.1"/>
</dbReference>
<evidence type="ECO:0000313" key="1">
    <source>
        <dbReference type="EMBL" id="MBM7132413.1"/>
    </source>
</evidence>
<dbReference type="Proteomes" id="UP001430193">
    <property type="component" value="Unassembled WGS sequence"/>
</dbReference>
<accession>A0ABS2KPM1</accession>
<gene>
    <name evidence="1" type="ORF">ISS99_23015</name>
</gene>